<organism evidence="4 5">
    <name type="scientific">Helianthus annuus</name>
    <name type="common">Common sunflower</name>
    <dbReference type="NCBI Taxonomy" id="4232"/>
    <lineage>
        <taxon>Eukaryota</taxon>
        <taxon>Viridiplantae</taxon>
        <taxon>Streptophyta</taxon>
        <taxon>Embryophyta</taxon>
        <taxon>Tracheophyta</taxon>
        <taxon>Spermatophyta</taxon>
        <taxon>Magnoliopsida</taxon>
        <taxon>eudicotyledons</taxon>
        <taxon>Gunneridae</taxon>
        <taxon>Pentapetalae</taxon>
        <taxon>asterids</taxon>
        <taxon>campanulids</taxon>
        <taxon>Asterales</taxon>
        <taxon>Asteraceae</taxon>
        <taxon>Asteroideae</taxon>
        <taxon>Heliantheae alliance</taxon>
        <taxon>Heliantheae</taxon>
        <taxon>Helianthus</taxon>
    </lineage>
</organism>
<feature type="region of interest" description="Disordered" evidence="2">
    <location>
        <begin position="142"/>
        <end position="175"/>
    </location>
</feature>
<reference evidence="4" key="1">
    <citation type="journal article" date="2017" name="Nature">
        <title>The sunflower genome provides insights into oil metabolism, flowering and Asterid evolution.</title>
        <authorList>
            <person name="Badouin H."/>
            <person name="Gouzy J."/>
            <person name="Grassa C.J."/>
            <person name="Murat F."/>
            <person name="Staton S.E."/>
            <person name="Cottret L."/>
            <person name="Lelandais-Briere C."/>
            <person name="Owens G.L."/>
            <person name="Carrere S."/>
            <person name="Mayjonade B."/>
            <person name="Legrand L."/>
            <person name="Gill N."/>
            <person name="Kane N.C."/>
            <person name="Bowers J.E."/>
            <person name="Hubner S."/>
            <person name="Bellec A."/>
            <person name="Berard A."/>
            <person name="Berges H."/>
            <person name="Blanchet N."/>
            <person name="Boniface M.C."/>
            <person name="Brunel D."/>
            <person name="Catrice O."/>
            <person name="Chaidir N."/>
            <person name="Claudel C."/>
            <person name="Donnadieu C."/>
            <person name="Faraut T."/>
            <person name="Fievet G."/>
            <person name="Helmstetter N."/>
            <person name="King M."/>
            <person name="Knapp S.J."/>
            <person name="Lai Z."/>
            <person name="Le Paslier M.C."/>
            <person name="Lippi Y."/>
            <person name="Lorenzon L."/>
            <person name="Mandel J.R."/>
            <person name="Marage G."/>
            <person name="Marchand G."/>
            <person name="Marquand E."/>
            <person name="Bret-Mestries E."/>
            <person name="Morien E."/>
            <person name="Nambeesan S."/>
            <person name="Nguyen T."/>
            <person name="Pegot-Espagnet P."/>
            <person name="Pouilly N."/>
            <person name="Raftis F."/>
            <person name="Sallet E."/>
            <person name="Schiex T."/>
            <person name="Thomas J."/>
            <person name="Vandecasteele C."/>
            <person name="Vares D."/>
            <person name="Vear F."/>
            <person name="Vautrin S."/>
            <person name="Crespi M."/>
            <person name="Mangin B."/>
            <person name="Burke J.M."/>
            <person name="Salse J."/>
            <person name="Munos S."/>
            <person name="Vincourt P."/>
            <person name="Rieseberg L.H."/>
            <person name="Langlade N.B."/>
        </authorList>
    </citation>
    <scope>NUCLEOTIDE SEQUENCE</scope>
    <source>
        <tissue evidence="4">Leaves</tissue>
    </source>
</reference>
<evidence type="ECO:0000313" key="5">
    <source>
        <dbReference type="Proteomes" id="UP000215914"/>
    </source>
</evidence>
<protein>
    <submittedName>
        <fullName evidence="4">Transcription factor interactor and regulator CCHC(Zn) family</fullName>
    </submittedName>
</protein>
<dbReference type="Pfam" id="PF00098">
    <property type="entry name" value="zf-CCHC"/>
    <property type="match status" value="1"/>
</dbReference>
<evidence type="ECO:0000313" key="4">
    <source>
        <dbReference type="EMBL" id="KAF5804720.1"/>
    </source>
</evidence>
<dbReference type="InterPro" id="IPR001878">
    <property type="entry name" value="Znf_CCHC"/>
</dbReference>
<comment type="caution">
    <text evidence="4">The sequence shown here is derived from an EMBL/GenBank/DDBJ whole genome shotgun (WGS) entry which is preliminary data.</text>
</comment>
<dbReference type="SMART" id="SM00343">
    <property type="entry name" value="ZnF_C2HC"/>
    <property type="match status" value="1"/>
</dbReference>
<dbReference type="AlphaFoldDB" id="A0A9K3IXT1"/>
<reference evidence="4" key="2">
    <citation type="submission" date="2020-06" db="EMBL/GenBank/DDBJ databases">
        <title>Helianthus annuus Genome sequencing and assembly Release 2.</title>
        <authorList>
            <person name="Gouzy J."/>
            <person name="Langlade N."/>
            <person name="Munos S."/>
        </authorList>
    </citation>
    <scope>NUCLEOTIDE SEQUENCE</scope>
    <source>
        <tissue evidence="4">Leaves</tissue>
    </source>
</reference>
<keyword evidence="1" id="KW-0862">Zinc</keyword>
<feature type="domain" description="CCHC-type" evidence="3">
    <location>
        <begin position="35"/>
        <end position="50"/>
    </location>
</feature>
<evidence type="ECO:0000256" key="1">
    <source>
        <dbReference type="PROSITE-ProRule" id="PRU00047"/>
    </source>
</evidence>
<evidence type="ECO:0000259" key="3">
    <source>
        <dbReference type="PROSITE" id="PS50158"/>
    </source>
</evidence>
<evidence type="ECO:0000256" key="2">
    <source>
        <dbReference type="SAM" id="MobiDB-lite"/>
    </source>
</evidence>
<dbReference type="EMBL" id="MNCJ02000320">
    <property type="protein sequence ID" value="KAF5804720.1"/>
    <property type="molecule type" value="Genomic_DNA"/>
</dbReference>
<dbReference type="PROSITE" id="PS50158">
    <property type="entry name" value="ZF_CCHC"/>
    <property type="match status" value="1"/>
</dbReference>
<dbReference type="Proteomes" id="UP000215914">
    <property type="component" value="Unassembled WGS sequence"/>
</dbReference>
<sequence>MELMDIKWVFASAVRKVKDYMSRTGKLPSKDAVTCFNCGEKGHLKRECTRPSRQGNQNPFRNQTSKSNTNQANHERRIAVVNNPANTTNHNQSGPSNINRALAIQADEGCDWSVHFGGGEQGGGGTACYAKIINHIKHVHKEEFSESDDSSGYSGSSDEENLSMGGYSSESHVKEGMDSDVDSLLKEVEELKCQKSVLKKKAAVASKEMEKFFSKDGSFSYQIAFMANVAASTSQVNSDTPTPSVCSIYADPKHESEMIRSHNQNLVVELSKCKEANMRLARNEKDFKSVIETLKKSVSN</sequence>
<proteinExistence type="predicted"/>
<keyword evidence="5" id="KW-1185">Reference proteome</keyword>
<feature type="region of interest" description="Disordered" evidence="2">
    <location>
        <begin position="47"/>
        <end position="76"/>
    </location>
</feature>
<keyword evidence="1" id="KW-0479">Metal-binding</keyword>
<gene>
    <name evidence="4" type="ORF">HanXRQr2_Chr05g0200451</name>
</gene>
<dbReference type="GO" id="GO:0008270">
    <property type="term" value="F:zinc ion binding"/>
    <property type="evidence" value="ECO:0007669"/>
    <property type="project" value="UniProtKB-KW"/>
</dbReference>
<dbReference type="GO" id="GO:0003676">
    <property type="term" value="F:nucleic acid binding"/>
    <property type="evidence" value="ECO:0007669"/>
    <property type="project" value="InterPro"/>
</dbReference>
<dbReference type="Gramene" id="mRNA:HanXRQr2_Chr05g0200451">
    <property type="protein sequence ID" value="CDS:HanXRQr2_Chr05g0200451.1"/>
    <property type="gene ID" value="HanXRQr2_Chr05g0200451"/>
</dbReference>
<feature type="compositionally biased region" description="Polar residues" evidence="2">
    <location>
        <begin position="51"/>
        <end position="72"/>
    </location>
</feature>
<dbReference type="SUPFAM" id="SSF57756">
    <property type="entry name" value="Retrovirus zinc finger-like domains"/>
    <property type="match status" value="1"/>
</dbReference>
<dbReference type="InterPro" id="IPR036875">
    <property type="entry name" value="Znf_CCHC_sf"/>
</dbReference>
<name>A0A9K3IXT1_HELAN</name>
<keyword evidence="1" id="KW-0863">Zinc-finger</keyword>
<dbReference type="Gene3D" id="4.10.60.10">
    <property type="entry name" value="Zinc finger, CCHC-type"/>
    <property type="match status" value="1"/>
</dbReference>
<accession>A0A9K3IXT1</accession>